<evidence type="ECO:0000256" key="7">
    <source>
        <dbReference type="SAM" id="MobiDB-lite"/>
    </source>
</evidence>
<accession>A0A139APZ6</accession>
<dbReference type="PANTHER" id="PTHR33865:SF3">
    <property type="entry name" value="PROTEIN FAM183B"/>
    <property type="match status" value="1"/>
</dbReference>
<reference evidence="8 9" key="1">
    <citation type="journal article" date="2015" name="Genome Biol. Evol.">
        <title>Phylogenomic analyses indicate that early fungi evolved digesting cell walls of algal ancestors of land plants.</title>
        <authorList>
            <person name="Chang Y."/>
            <person name="Wang S."/>
            <person name="Sekimoto S."/>
            <person name="Aerts A.L."/>
            <person name="Choi C."/>
            <person name="Clum A."/>
            <person name="LaButti K.M."/>
            <person name="Lindquist E.A."/>
            <person name="Yee Ngan C."/>
            <person name="Ohm R.A."/>
            <person name="Salamov A.A."/>
            <person name="Grigoriev I.V."/>
            <person name="Spatafora J.W."/>
            <person name="Berbee M.L."/>
        </authorList>
    </citation>
    <scope>NUCLEOTIDE SEQUENCE [LARGE SCALE GENOMIC DNA]</scope>
    <source>
        <strain evidence="8 9">JEL478</strain>
    </source>
</reference>
<feature type="region of interest" description="Disordered" evidence="7">
    <location>
        <begin position="1"/>
        <end position="21"/>
    </location>
</feature>
<dbReference type="Proteomes" id="UP000070544">
    <property type="component" value="Unassembled WGS sequence"/>
</dbReference>
<dbReference type="Pfam" id="PF14886">
    <property type="entry name" value="FAM183"/>
    <property type="match status" value="1"/>
</dbReference>
<dbReference type="OrthoDB" id="446290at2759"/>
<evidence type="ECO:0000256" key="1">
    <source>
        <dbReference type="ARBA" id="ARBA00004138"/>
    </source>
</evidence>
<keyword evidence="9" id="KW-1185">Reference proteome</keyword>
<evidence type="ECO:0000313" key="9">
    <source>
        <dbReference type="Proteomes" id="UP000070544"/>
    </source>
</evidence>
<sequence>MPDAAPAKPAPGRSSFTDERILEETIRKEMRAFRLHDTWNVGPGIMKNLVITSKPQTTNPNLILGRTGSAEKAGPRREGAGAGSGGGNCDGEEGDEDIERGAEKREDDVEDAQYVAWHHCQSLLPRDKYATPATENQRYGWDRAGLLPRSSQARFYHPRIEAEITKFAGKTFLAGGGGGADGGAKKGKK</sequence>
<dbReference type="PANTHER" id="PTHR33865">
    <property type="entry name" value="PROTEIN FAM183B"/>
    <property type="match status" value="1"/>
</dbReference>
<organism evidence="8 9">
    <name type="scientific">Gonapodya prolifera (strain JEL478)</name>
    <name type="common">Monoblepharis prolifera</name>
    <dbReference type="NCBI Taxonomy" id="1344416"/>
    <lineage>
        <taxon>Eukaryota</taxon>
        <taxon>Fungi</taxon>
        <taxon>Fungi incertae sedis</taxon>
        <taxon>Chytridiomycota</taxon>
        <taxon>Chytridiomycota incertae sedis</taxon>
        <taxon>Monoblepharidomycetes</taxon>
        <taxon>Monoblepharidales</taxon>
        <taxon>Gonapodyaceae</taxon>
        <taxon>Gonapodya</taxon>
    </lineage>
</organism>
<evidence type="ECO:0000256" key="2">
    <source>
        <dbReference type="ARBA" id="ARBA00004245"/>
    </source>
</evidence>
<evidence type="ECO:0000256" key="3">
    <source>
        <dbReference type="ARBA" id="ARBA00022490"/>
    </source>
</evidence>
<dbReference type="InterPro" id="IPR029214">
    <property type="entry name" value="CFAP144"/>
</dbReference>
<evidence type="ECO:0000313" key="8">
    <source>
        <dbReference type="EMBL" id="KXS18798.1"/>
    </source>
</evidence>
<protein>
    <submittedName>
        <fullName evidence="8">Uncharacterized protein</fullName>
    </submittedName>
</protein>
<feature type="compositionally biased region" description="Gly residues" evidence="7">
    <location>
        <begin position="80"/>
        <end position="89"/>
    </location>
</feature>
<dbReference type="STRING" id="1344416.A0A139APZ6"/>
<name>A0A139APZ6_GONPJ</name>
<evidence type="ECO:0000256" key="5">
    <source>
        <dbReference type="ARBA" id="ARBA00023273"/>
    </source>
</evidence>
<keyword evidence="5" id="KW-0966">Cell projection</keyword>
<keyword evidence="4" id="KW-0206">Cytoskeleton</keyword>
<evidence type="ECO:0000256" key="4">
    <source>
        <dbReference type="ARBA" id="ARBA00023212"/>
    </source>
</evidence>
<dbReference type="AlphaFoldDB" id="A0A139APZ6"/>
<keyword evidence="3" id="KW-0963">Cytoplasm</keyword>
<evidence type="ECO:0000256" key="6">
    <source>
        <dbReference type="ARBA" id="ARBA00034777"/>
    </source>
</evidence>
<proteinExistence type="inferred from homology"/>
<dbReference type="EMBL" id="KQ965740">
    <property type="protein sequence ID" value="KXS18798.1"/>
    <property type="molecule type" value="Genomic_DNA"/>
</dbReference>
<dbReference type="GO" id="GO:0005856">
    <property type="term" value="C:cytoskeleton"/>
    <property type="evidence" value="ECO:0007669"/>
    <property type="project" value="UniProtKB-SubCell"/>
</dbReference>
<gene>
    <name evidence="8" type="ORF">M427DRAFT_67430</name>
</gene>
<feature type="region of interest" description="Disordered" evidence="7">
    <location>
        <begin position="56"/>
        <end position="110"/>
    </location>
</feature>
<comment type="subcellular location">
    <subcellularLocation>
        <location evidence="1">Cell projection</location>
        <location evidence="1">Cilium</location>
    </subcellularLocation>
    <subcellularLocation>
        <location evidence="2">Cytoplasm</location>
        <location evidence="2">Cytoskeleton</location>
    </subcellularLocation>
</comment>
<dbReference type="GO" id="GO:0097546">
    <property type="term" value="C:ciliary base"/>
    <property type="evidence" value="ECO:0007669"/>
    <property type="project" value="TreeGrafter"/>
</dbReference>
<comment type="similarity">
    <text evidence="6">Belongs to the CFAP144 family.</text>
</comment>